<dbReference type="Gene3D" id="3.30.200.20">
    <property type="entry name" value="Phosphorylase Kinase, domain 1"/>
    <property type="match status" value="1"/>
</dbReference>
<evidence type="ECO:0000313" key="10">
    <source>
        <dbReference type="Proteomes" id="UP000009168"/>
    </source>
</evidence>
<evidence type="ECO:0000256" key="5">
    <source>
        <dbReference type="ARBA" id="ARBA00022840"/>
    </source>
</evidence>
<evidence type="ECO:0000256" key="6">
    <source>
        <dbReference type="SAM" id="Coils"/>
    </source>
</evidence>
<feature type="domain" description="Protein kinase" evidence="8">
    <location>
        <begin position="133"/>
        <end position="419"/>
    </location>
</feature>
<dbReference type="InterPro" id="IPR000719">
    <property type="entry name" value="Prot_kinase_dom"/>
</dbReference>
<feature type="compositionally biased region" description="Basic and acidic residues" evidence="7">
    <location>
        <begin position="528"/>
        <end position="545"/>
    </location>
</feature>
<dbReference type="EMBL" id="GG662604">
    <property type="protein sequence ID" value="EWS73063.1"/>
    <property type="molecule type" value="Genomic_DNA"/>
</dbReference>
<dbReference type="InParanoid" id="W7X9I8"/>
<evidence type="ECO:0000256" key="2">
    <source>
        <dbReference type="ARBA" id="ARBA00022679"/>
    </source>
</evidence>
<protein>
    <submittedName>
        <fullName evidence="9">Kinase domain protein</fullName>
    </submittedName>
</protein>
<dbReference type="PROSITE" id="PS50011">
    <property type="entry name" value="PROTEIN_KINASE_DOM"/>
    <property type="match status" value="1"/>
</dbReference>
<keyword evidence="10" id="KW-1185">Reference proteome</keyword>
<feature type="coiled-coil region" evidence="6">
    <location>
        <begin position="452"/>
        <end position="504"/>
    </location>
</feature>
<dbReference type="GeneID" id="24442317"/>
<keyword evidence="6" id="KW-0175">Coiled coil</keyword>
<evidence type="ECO:0000256" key="4">
    <source>
        <dbReference type="ARBA" id="ARBA00022777"/>
    </source>
</evidence>
<dbReference type="GO" id="GO:0005634">
    <property type="term" value="C:nucleus"/>
    <property type="evidence" value="ECO:0007669"/>
    <property type="project" value="TreeGrafter"/>
</dbReference>
<keyword evidence="3" id="KW-0547">Nucleotide-binding</keyword>
<feature type="region of interest" description="Disordered" evidence="7">
    <location>
        <begin position="516"/>
        <end position="548"/>
    </location>
</feature>
<dbReference type="InterPro" id="IPR011009">
    <property type="entry name" value="Kinase-like_dom_sf"/>
</dbReference>
<dbReference type="SMART" id="SM00220">
    <property type="entry name" value="S_TKc"/>
    <property type="match status" value="1"/>
</dbReference>
<reference evidence="10" key="1">
    <citation type="journal article" date="2006" name="PLoS Biol.">
        <title>Macronuclear genome sequence of the ciliate Tetrahymena thermophila, a model eukaryote.</title>
        <authorList>
            <person name="Eisen J.A."/>
            <person name="Coyne R.S."/>
            <person name="Wu M."/>
            <person name="Wu D."/>
            <person name="Thiagarajan M."/>
            <person name="Wortman J.R."/>
            <person name="Badger J.H."/>
            <person name="Ren Q."/>
            <person name="Amedeo P."/>
            <person name="Jones K.M."/>
            <person name="Tallon L.J."/>
            <person name="Delcher A.L."/>
            <person name="Salzberg S.L."/>
            <person name="Silva J.C."/>
            <person name="Haas B.J."/>
            <person name="Majoros W.H."/>
            <person name="Farzad M."/>
            <person name="Carlton J.M."/>
            <person name="Smith R.K. Jr."/>
            <person name="Garg J."/>
            <person name="Pearlman R.E."/>
            <person name="Karrer K.M."/>
            <person name="Sun L."/>
            <person name="Manning G."/>
            <person name="Elde N.C."/>
            <person name="Turkewitz A.P."/>
            <person name="Asai D.J."/>
            <person name="Wilkes D.E."/>
            <person name="Wang Y."/>
            <person name="Cai H."/>
            <person name="Collins K."/>
            <person name="Stewart B.A."/>
            <person name="Lee S.R."/>
            <person name="Wilamowska K."/>
            <person name="Weinberg Z."/>
            <person name="Ruzzo W.L."/>
            <person name="Wloga D."/>
            <person name="Gaertig J."/>
            <person name="Frankel J."/>
            <person name="Tsao C.-C."/>
            <person name="Gorovsky M.A."/>
            <person name="Keeling P.J."/>
            <person name="Waller R.F."/>
            <person name="Patron N.J."/>
            <person name="Cherry J.M."/>
            <person name="Stover N.A."/>
            <person name="Krieger C.J."/>
            <person name="del Toro C."/>
            <person name="Ryder H.F."/>
            <person name="Williamson S.C."/>
            <person name="Barbeau R.A."/>
            <person name="Hamilton E.P."/>
            <person name="Orias E."/>
        </authorList>
    </citation>
    <scope>NUCLEOTIDE SEQUENCE [LARGE SCALE GENOMIC DNA]</scope>
    <source>
        <strain evidence="10">SB210</strain>
    </source>
</reference>
<accession>W7X9I8</accession>
<evidence type="ECO:0000259" key="8">
    <source>
        <dbReference type="PROSITE" id="PS50011"/>
    </source>
</evidence>
<feature type="coiled-coil region" evidence="6">
    <location>
        <begin position="41"/>
        <end position="68"/>
    </location>
</feature>
<dbReference type="CDD" id="cd00180">
    <property type="entry name" value="PKc"/>
    <property type="match status" value="1"/>
</dbReference>
<organism evidence="9 10">
    <name type="scientific">Tetrahymena thermophila (strain SB210)</name>
    <dbReference type="NCBI Taxonomy" id="312017"/>
    <lineage>
        <taxon>Eukaryota</taxon>
        <taxon>Sar</taxon>
        <taxon>Alveolata</taxon>
        <taxon>Ciliophora</taxon>
        <taxon>Intramacronucleata</taxon>
        <taxon>Oligohymenophorea</taxon>
        <taxon>Hymenostomatida</taxon>
        <taxon>Tetrahymenina</taxon>
        <taxon>Tetrahymenidae</taxon>
        <taxon>Tetrahymena</taxon>
    </lineage>
</organism>
<dbReference type="STRING" id="312017.W7X9I8"/>
<dbReference type="GO" id="GO:0004674">
    <property type="term" value="F:protein serine/threonine kinase activity"/>
    <property type="evidence" value="ECO:0007669"/>
    <property type="project" value="UniProtKB-KW"/>
</dbReference>
<keyword evidence="1" id="KW-0723">Serine/threonine-protein kinase</keyword>
<keyword evidence="2" id="KW-0808">Transferase</keyword>
<proteinExistence type="predicted"/>
<name>W7X9I8_TETTS</name>
<dbReference type="SUPFAM" id="SSF56112">
    <property type="entry name" value="Protein kinase-like (PK-like)"/>
    <property type="match status" value="1"/>
</dbReference>
<gene>
    <name evidence="9" type="ORF">TTHERM_001414121</name>
</gene>
<keyword evidence="5" id="KW-0067">ATP-binding</keyword>
<evidence type="ECO:0000256" key="7">
    <source>
        <dbReference type="SAM" id="MobiDB-lite"/>
    </source>
</evidence>
<dbReference type="Proteomes" id="UP000009168">
    <property type="component" value="Unassembled WGS sequence"/>
</dbReference>
<dbReference type="AlphaFoldDB" id="W7X9I8"/>
<dbReference type="Gene3D" id="1.10.510.10">
    <property type="entry name" value="Transferase(Phosphotransferase) domain 1"/>
    <property type="match status" value="1"/>
</dbReference>
<dbReference type="Pfam" id="PF00069">
    <property type="entry name" value="Pkinase"/>
    <property type="match status" value="1"/>
</dbReference>
<dbReference type="GO" id="GO:0005524">
    <property type="term" value="F:ATP binding"/>
    <property type="evidence" value="ECO:0007669"/>
    <property type="project" value="UniProtKB-KW"/>
</dbReference>
<dbReference type="RefSeq" id="XP_012654401.1">
    <property type="nucleotide sequence ID" value="XM_012798947.1"/>
</dbReference>
<evidence type="ECO:0000256" key="1">
    <source>
        <dbReference type="ARBA" id="ARBA00022527"/>
    </source>
</evidence>
<evidence type="ECO:0000313" key="9">
    <source>
        <dbReference type="EMBL" id="EWS73063.1"/>
    </source>
</evidence>
<sequence length="585" mass="68205">MIGLISLYLIDIEFIKRKHNKNKKYSLIHYNQLIILLIQLNQQGKEQLIKAQKNKVDLMEQISQNQQQLQMTKLKLLQHIQNRQKIRQMYADKGIQMLQKQELLFSEINEPTLSKIQNMVYKEMKSELSQKGYDEFRFLGQGAQGLVVLAKEKSTNKRYAIKGINIKDSKDNVDQVILGQVQQEIKMLNQCKGSPYVVNLLHQIEGNDFIFLVLTECLGTLNEIMKNTQNERLNELSAIKYAKDIAEGLYFIHSKKGLVNDLKMDNILIDYNGNAVVSDFGLAYNLPQQSGYAIDEYKGNILCQAPECYDSSKFDTYSKEYIKLGIAVKKQPSQRSEACSLGYLIYTMISGFQANLVFSKHQPLQYNADFQNFNYEKQLRYIIDGLTKFIPRERLKVKEVLIILKGIVSLEFDLDSKFIEVIDDAAAQQHIRQFRQDIEYVQGLENKFYPIIKNEKELAQYLNSQIDAQKQKHEAVISELQQKIKEMQQIIDDLLNQQEKQGNQKQNIQPFISNQQANSQQVFQKQPELGHQDQIQKQKTEKKQDIQNYQQNQEQIKIDQQASNQSTKQFIYIHQLLCMKKQQNT</sequence>
<dbReference type="KEGG" id="tet:TTHERM_001414121"/>
<dbReference type="PANTHER" id="PTHR24345:SF0">
    <property type="entry name" value="CELL CYCLE SERINE_THREONINE-PROTEIN KINASE CDC5_MSD2"/>
    <property type="match status" value="1"/>
</dbReference>
<dbReference type="PANTHER" id="PTHR24345">
    <property type="entry name" value="SERINE/THREONINE-PROTEIN KINASE PLK"/>
    <property type="match status" value="1"/>
</dbReference>
<dbReference type="OrthoDB" id="371082at2759"/>
<evidence type="ECO:0000256" key="3">
    <source>
        <dbReference type="ARBA" id="ARBA00022741"/>
    </source>
</evidence>
<keyword evidence="4 9" id="KW-0418">Kinase</keyword>